<evidence type="ECO:0000256" key="3">
    <source>
        <dbReference type="ARBA" id="ARBA00022448"/>
    </source>
</evidence>
<feature type="transmembrane region" description="Helical" evidence="8">
    <location>
        <begin position="6"/>
        <end position="23"/>
    </location>
</feature>
<feature type="transmembrane region" description="Helical" evidence="8">
    <location>
        <begin position="63"/>
        <end position="85"/>
    </location>
</feature>
<evidence type="ECO:0000256" key="8">
    <source>
        <dbReference type="SAM" id="Phobius"/>
    </source>
</evidence>
<keyword evidence="3" id="KW-0813">Transport</keyword>
<sequence length="295" mass="32143">MFERIVTIILPVVIMVLAGWLYARWKKPDMTVTNRLNMDVCVPLLVFSAMAGKDFDLARWWELLPAVLLVILVSGLLAWPLARLLHISPRTLLPPVMFNNCGNMGLPLALLAFGPEGFSGFVVAFVISNLLHFTLGAYIFCRTTRFVGLLYNPIVIATALGIAVSLLHWQLPAGILIGLKMLGDMTIPLMLFALGVRMTDVKLSGWRIGVLGGLLTPVTGLAGAAVAVYWLGLSPMLAGIVYLFGSLPPAVLNFLMAEHYRQEPDSMASIVLIGNLMSIGFVPFGLWLTLENLPA</sequence>
<keyword evidence="6 8" id="KW-1133">Transmembrane helix</keyword>
<feature type="transmembrane region" description="Helical" evidence="8">
    <location>
        <begin position="267"/>
        <end position="290"/>
    </location>
</feature>
<keyword evidence="5 8" id="KW-0812">Transmembrane</keyword>
<evidence type="ECO:0000256" key="2">
    <source>
        <dbReference type="ARBA" id="ARBA00010145"/>
    </source>
</evidence>
<keyword evidence="4" id="KW-1003">Cell membrane</keyword>
<protein>
    <submittedName>
        <fullName evidence="9">AEC family transporter</fullName>
    </submittedName>
</protein>
<dbReference type="GO" id="GO:0005886">
    <property type="term" value="C:plasma membrane"/>
    <property type="evidence" value="ECO:0007669"/>
    <property type="project" value="UniProtKB-SubCell"/>
</dbReference>
<comment type="subcellular location">
    <subcellularLocation>
        <location evidence="1">Cell membrane</location>
        <topology evidence="1">Multi-pass membrane protein</topology>
    </subcellularLocation>
</comment>
<evidence type="ECO:0000256" key="4">
    <source>
        <dbReference type="ARBA" id="ARBA00022475"/>
    </source>
</evidence>
<dbReference type="Gene3D" id="1.20.1530.20">
    <property type="match status" value="1"/>
</dbReference>
<name>A0ABD4SKX0_9NEIS</name>
<organism evidence="9 10">
    <name type="scientific">Laribacter hongkongensis</name>
    <dbReference type="NCBI Taxonomy" id="168471"/>
    <lineage>
        <taxon>Bacteria</taxon>
        <taxon>Pseudomonadati</taxon>
        <taxon>Pseudomonadota</taxon>
        <taxon>Betaproteobacteria</taxon>
        <taxon>Neisseriales</taxon>
        <taxon>Aquaspirillaceae</taxon>
        <taxon>Laribacter</taxon>
    </lineage>
</organism>
<evidence type="ECO:0000256" key="7">
    <source>
        <dbReference type="ARBA" id="ARBA00023136"/>
    </source>
</evidence>
<dbReference type="InterPro" id="IPR038770">
    <property type="entry name" value="Na+/solute_symporter_sf"/>
</dbReference>
<feature type="transmembrane region" description="Helical" evidence="8">
    <location>
        <begin position="236"/>
        <end position="255"/>
    </location>
</feature>
<dbReference type="InterPro" id="IPR004776">
    <property type="entry name" value="Mem_transp_PIN-like"/>
</dbReference>
<comment type="caution">
    <text evidence="9">The sequence shown here is derived from an EMBL/GenBank/DDBJ whole genome shotgun (WGS) entry which is preliminary data.</text>
</comment>
<proteinExistence type="inferred from homology"/>
<dbReference type="AlphaFoldDB" id="A0ABD4SKX0"/>
<keyword evidence="7 8" id="KW-0472">Membrane</keyword>
<dbReference type="EMBL" id="JAJAXM010000001">
    <property type="protein sequence ID" value="MCG9024365.1"/>
    <property type="molecule type" value="Genomic_DNA"/>
</dbReference>
<dbReference type="PANTHER" id="PTHR36838:SF1">
    <property type="entry name" value="SLR1864 PROTEIN"/>
    <property type="match status" value="1"/>
</dbReference>
<feature type="transmembrane region" description="Helical" evidence="8">
    <location>
        <begin position="175"/>
        <end position="196"/>
    </location>
</feature>
<reference evidence="9 10" key="1">
    <citation type="submission" date="2021-10" db="EMBL/GenBank/DDBJ databases">
        <title>Whole-genome sequencing analysis of Laribacter hongkongensis: virulence gene profiles, carbohydrate-active enzyme prediction, and antimicrobial resistance characterization.</title>
        <authorList>
            <person name="Yuan P."/>
            <person name="Zhan Y."/>
            <person name="Chen D."/>
        </authorList>
    </citation>
    <scope>NUCLEOTIDE SEQUENCE [LARGE SCALE GENOMIC DNA]</scope>
    <source>
        <strain evidence="9 10">W67</strain>
    </source>
</reference>
<dbReference type="PANTHER" id="PTHR36838">
    <property type="entry name" value="AUXIN EFFLUX CARRIER FAMILY PROTEIN"/>
    <property type="match status" value="1"/>
</dbReference>
<feature type="transmembrane region" description="Helical" evidence="8">
    <location>
        <begin position="120"/>
        <end position="141"/>
    </location>
</feature>
<evidence type="ECO:0000256" key="5">
    <source>
        <dbReference type="ARBA" id="ARBA00022692"/>
    </source>
</evidence>
<dbReference type="RefSeq" id="WP_027824033.1">
    <property type="nucleotide sequence ID" value="NZ_JAJAWS010000003.1"/>
</dbReference>
<evidence type="ECO:0000256" key="6">
    <source>
        <dbReference type="ARBA" id="ARBA00022989"/>
    </source>
</evidence>
<feature type="transmembrane region" description="Helical" evidence="8">
    <location>
        <begin position="208"/>
        <end position="230"/>
    </location>
</feature>
<evidence type="ECO:0000256" key="1">
    <source>
        <dbReference type="ARBA" id="ARBA00004651"/>
    </source>
</evidence>
<feature type="transmembrane region" description="Helical" evidence="8">
    <location>
        <begin position="148"/>
        <end position="169"/>
    </location>
</feature>
<accession>A0ABD4SKX0</accession>
<evidence type="ECO:0000313" key="9">
    <source>
        <dbReference type="EMBL" id="MCG9024365.1"/>
    </source>
</evidence>
<gene>
    <name evidence="9" type="ORF">LH440_00320</name>
</gene>
<dbReference type="GeneID" id="75109833"/>
<comment type="similarity">
    <text evidence="2">Belongs to the auxin efflux carrier (TC 2.A.69) family.</text>
</comment>
<evidence type="ECO:0000313" key="10">
    <source>
        <dbReference type="Proteomes" id="UP001200247"/>
    </source>
</evidence>
<dbReference type="Pfam" id="PF03547">
    <property type="entry name" value="Mem_trans"/>
    <property type="match status" value="2"/>
</dbReference>
<dbReference type="Proteomes" id="UP001200247">
    <property type="component" value="Unassembled WGS sequence"/>
</dbReference>